<name>A0A7U7J0H3_9PROT</name>
<protein>
    <submittedName>
        <fullName evidence="1">Uncharacterized protein</fullName>
    </submittedName>
</protein>
<sequence length="42" mass="4585">MILRPGQKARPQSGKNIPALYIGSILVISTKIDSSALVFSKW</sequence>
<organism evidence="1 2">
    <name type="scientific">Parasaccharibacter apium</name>
    <dbReference type="NCBI Taxonomy" id="1510841"/>
    <lineage>
        <taxon>Bacteria</taxon>
        <taxon>Pseudomonadati</taxon>
        <taxon>Pseudomonadota</taxon>
        <taxon>Alphaproteobacteria</taxon>
        <taxon>Acetobacterales</taxon>
        <taxon>Acetobacteraceae</taxon>
        <taxon>Parasaccharibacter</taxon>
    </lineage>
</organism>
<dbReference type="Proteomes" id="UP000027590">
    <property type="component" value="Unassembled WGS sequence"/>
</dbReference>
<proteinExistence type="predicted"/>
<evidence type="ECO:0000313" key="1">
    <source>
        <dbReference type="EMBL" id="CDG33530.1"/>
    </source>
</evidence>
<reference evidence="1 2" key="2">
    <citation type="journal article" date="2014" name="PLoS ONE">
        <title>Evolution of mitochondria reconstructed from the energy metabolism of living bacteria.</title>
        <authorList>
            <person name="Degli Esposti M."/>
            <person name="Chouaia B."/>
            <person name="Comandatore F."/>
            <person name="Crotti E."/>
            <person name="Sassera D."/>
            <person name="Lievens P.M."/>
            <person name="Daffonchio D."/>
            <person name="Bandi C."/>
        </authorList>
    </citation>
    <scope>NUCLEOTIDE SEQUENCE [LARGE SCALE GENOMIC DNA]</scope>
    <source>
        <strain evidence="2">AM169</strain>
    </source>
</reference>
<dbReference type="EMBL" id="CBLY010000005">
    <property type="protein sequence ID" value="CDG33530.1"/>
    <property type="molecule type" value="Genomic_DNA"/>
</dbReference>
<comment type="caution">
    <text evidence="1">The sequence shown here is derived from an EMBL/GenBank/DDBJ whole genome shotgun (WGS) entry which is preliminary data.</text>
</comment>
<evidence type="ECO:0000313" key="2">
    <source>
        <dbReference type="Proteomes" id="UP000027590"/>
    </source>
</evidence>
<reference evidence="1 2" key="1">
    <citation type="journal article" date="2014" name="Genome Biol. Evol.">
        <title>Acetic acid bacteria genomes reveal functional traits for adaptation to life in insect guts.</title>
        <authorList>
            <person name="Chouaia B."/>
            <person name="Gaiarsa S."/>
            <person name="Crotti E."/>
            <person name="Comandatore F."/>
            <person name="Degli Esposti M."/>
            <person name="Ricci I."/>
            <person name="Alma A."/>
            <person name="Favia G."/>
            <person name="Bandi C."/>
            <person name="Daffonchio D."/>
        </authorList>
    </citation>
    <scope>NUCLEOTIDE SEQUENCE [LARGE SCALE GENOMIC DNA]</scope>
    <source>
        <strain evidence="2">AM169</strain>
    </source>
</reference>
<gene>
    <name evidence="1" type="ORF">SACS_0792</name>
</gene>
<dbReference type="AlphaFoldDB" id="A0A7U7J0H3"/>
<accession>A0A7U7J0H3</accession>